<protein>
    <recommendedName>
        <fullName evidence="1">YdhG-like domain-containing protein</fullName>
    </recommendedName>
</protein>
<dbReference type="EMBL" id="BMLS01000001">
    <property type="protein sequence ID" value="GGO64844.1"/>
    <property type="molecule type" value="Genomic_DNA"/>
</dbReference>
<dbReference type="Pfam" id="PF08818">
    <property type="entry name" value="DUF1801"/>
    <property type="match status" value="1"/>
</dbReference>
<sequence length="135" mass="15612">MNADVQITIDSYPAEVKPVFSLLRQWLYDIAAEEGLNPVSESLKWGEPSYSIKGGSPVRIDWKARRPEMIQLYFHCQTLLVETFRELYPQTFEFEGNRALLLPVRRSLPEAAIKHCFHLALTYHKRKHLPLLGAC</sequence>
<reference evidence="2" key="1">
    <citation type="journal article" date="2014" name="Int. J. Syst. Evol. Microbiol.">
        <title>Complete genome sequence of Corynebacterium casei LMG S-19264T (=DSM 44701T), isolated from a smear-ripened cheese.</title>
        <authorList>
            <consortium name="US DOE Joint Genome Institute (JGI-PGF)"/>
            <person name="Walter F."/>
            <person name="Albersmeier A."/>
            <person name="Kalinowski J."/>
            <person name="Ruckert C."/>
        </authorList>
    </citation>
    <scope>NUCLEOTIDE SEQUENCE</scope>
    <source>
        <strain evidence="2">CGMCC 1.7086</strain>
    </source>
</reference>
<reference evidence="2" key="2">
    <citation type="submission" date="2020-09" db="EMBL/GenBank/DDBJ databases">
        <authorList>
            <person name="Sun Q."/>
            <person name="Zhou Y."/>
        </authorList>
    </citation>
    <scope>NUCLEOTIDE SEQUENCE</scope>
    <source>
        <strain evidence="2">CGMCC 1.7086</strain>
    </source>
</reference>
<dbReference type="InterPro" id="IPR014922">
    <property type="entry name" value="YdhG-like"/>
</dbReference>
<evidence type="ECO:0000313" key="2">
    <source>
        <dbReference type="EMBL" id="GGO64844.1"/>
    </source>
</evidence>
<dbReference type="SUPFAM" id="SSF159888">
    <property type="entry name" value="YdhG-like"/>
    <property type="match status" value="1"/>
</dbReference>
<name>A0A917YSK1_9ALTE</name>
<organism evidence="2 3">
    <name type="scientific">Bowmanella pacifica</name>
    <dbReference type="NCBI Taxonomy" id="502051"/>
    <lineage>
        <taxon>Bacteria</taxon>
        <taxon>Pseudomonadati</taxon>
        <taxon>Pseudomonadota</taxon>
        <taxon>Gammaproteobacteria</taxon>
        <taxon>Alteromonadales</taxon>
        <taxon>Alteromonadaceae</taxon>
        <taxon>Bowmanella</taxon>
    </lineage>
</organism>
<dbReference type="AlphaFoldDB" id="A0A917YSK1"/>
<keyword evidence="3" id="KW-1185">Reference proteome</keyword>
<accession>A0A917YSK1</accession>
<evidence type="ECO:0000259" key="1">
    <source>
        <dbReference type="Pfam" id="PF08818"/>
    </source>
</evidence>
<comment type="caution">
    <text evidence="2">The sequence shown here is derived from an EMBL/GenBank/DDBJ whole genome shotgun (WGS) entry which is preliminary data.</text>
</comment>
<dbReference type="RefSeq" id="WP_188689876.1">
    <property type="nucleotide sequence ID" value="NZ_BMLS01000001.1"/>
</dbReference>
<evidence type="ECO:0000313" key="3">
    <source>
        <dbReference type="Proteomes" id="UP000606935"/>
    </source>
</evidence>
<feature type="domain" description="YdhG-like" evidence="1">
    <location>
        <begin position="19"/>
        <end position="120"/>
    </location>
</feature>
<proteinExistence type="predicted"/>
<dbReference type="Proteomes" id="UP000606935">
    <property type="component" value="Unassembled WGS sequence"/>
</dbReference>
<gene>
    <name evidence="2" type="ORF">GCM10010982_05240</name>
</gene>